<evidence type="ECO:0000256" key="2">
    <source>
        <dbReference type="SAM" id="Phobius"/>
    </source>
</evidence>
<dbReference type="PANTHER" id="PTHR22133">
    <property type="entry name" value="AT01821P-RELATED"/>
    <property type="match status" value="1"/>
</dbReference>
<feature type="region of interest" description="Disordered" evidence="1">
    <location>
        <begin position="236"/>
        <end position="307"/>
    </location>
</feature>
<evidence type="ECO:0000313" key="4">
    <source>
        <dbReference type="EMBL" id="EDV37018.1"/>
    </source>
</evidence>
<accession>B3MIH0</accession>
<proteinExistence type="predicted"/>
<dbReference type="OrthoDB" id="9981889at2759"/>
<evidence type="ECO:0000256" key="1">
    <source>
        <dbReference type="SAM" id="MobiDB-lite"/>
    </source>
</evidence>
<keyword evidence="2" id="KW-1133">Transmembrane helix</keyword>
<organism evidence="4 5">
    <name type="scientific">Drosophila ananassae</name>
    <name type="common">Fruit fly</name>
    <dbReference type="NCBI Taxonomy" id="7217"/>
    <lineage>
        <taxon>Eukaryota</taxon>
        <taxon>Metazoa</taxon>
        <taxon>Ecdysozoa</taxon>
        <taxon>Arthropoda</taxon>
        <taxon>Hexapoda</taxon>
        <taxon>Insecta</taxon>
        <taxon>Pterygota</taxon>
        <taxon>Neoptera</taxon>
        <taxon>Endopterygota</taxon>
        <taxon>Diptera</taxon>
        <taxon>Brachycera</taxon>
        <taxon>Muscomorpha</taxon>
        <taxon>Ephydroidea</taxon>
        <taxon>Drosophilidae</taxon>
        <taxon>Drosophila</taxon>
        <taxon>Sophophora</taxon>
    </lineage>
</organism>
<keyword evidence="2" id="KW-0472">Membrane</keyword>
<dbReference type="Pfam" id="PF16020">
    <property type="entry name" value="Deltameth_res"/>
    <property type="match status" value="1"/>
</dbReference>
<keyword evidence="5" id="KW-1185">Reference proteome</keyword>
<dbReference type="InParanoid" id="B3MIH0"/>
<dbReference type="Proteomes" id="UP000007801">
    <property type="component" value="Unassembled WGS sequence"/>
</dbReference>
<dbReference type="InterPro" id="IPR031973">
    <property type="entry name" value="Deltameth_res_prag01"/>
</dbReference>
<reference evidence="4 5" key="1">
    <citation type="journal article" date="2007" name="Nature">
        <title>Evolution of genes and genomes on the Drosophila phylogeny.</title>
        <authorList>
            <consortium name="Drosophila 12 Genomes Consortium"/>
            <person name="Clark A.G."/>
            <person name="Eisen M.B."/>
            <person name="Smith D.R."/>
            <person name="Bergman C.M."/>
            <person name="Oliver B."/>
            <person name="Markow T.A."/>
            <person name="Kaufman T.C."/>
            <person name="Kellis M."/>
            <person name="Gelbart W."/>
            <person name="Iyer V.N."/>
            <person name="Pollard D.A."/>
            <person name="Sackton T.B."/>
            <person name="Larracuente A.M."/>
            <person name="Singh N.D."/>
            <person name="Abad J.P."/>
            <person name="Abt D.N."/>
            <person name="Adryan B."/>
            <person name="Aguade M."/>
            <person name="Akashi H."/>
            <person name="Anderson W.W."/>
            <person name="Aquadro C.F."/>
            <person name="Ardell D.H."/>
            <person name="Arguello R."/>
            <person name="Artieri C.G."/>
            <person name="Barbash D.A."/>
            <person name="Barker D."/>
            <person name="Barsanti P."/>
            <person name="Batterham P."/>
            <person name="Batzoglou S."/>
            <person name="Begun D."/>
            <person name="Bhutkar A."/>
            <person name="Blanco E."/>
            <person name="Bosak S.A."/>
            <person name="Bradley R.K."/>
            <person name="Brand A.D."/>
            <person name="Brent M.R."/>
            <person name="Brooks A.N."/>
            <person name="Brown R.H."/>
            <person name="Butlin R.K."/>
            <person name="Caggese C."/>
            <person name="Calvi B.R."/>
            <person name="Bernardo de Carvalho A."/>
            <person name="Caspi A."/>
            <person name="Castrezana S."/>
            <person name="Celniker S.E."/>
            <person name="Chang J.L."/>
            <person name="Chapple C."/>
            <person name="Chatterji S."/>
            <person name="Chinwalla A."/>
            <person name="Civetta A."/>
            <person name="Clifton S.W."/>
            <person name="Comeron J.M."/>
            <person name="Costello J.C."/>
            <person name="Coyne J.A."/>
            <person name="Daub J."/>
            <person name="David R.G."/>
            <person name="Delcher A.L."/>
            <person name="Delehaunty K."/>
            <person name="Do C.B."/>
            <person name="Ebling H."/>
            <person name="Edwards K."/>
            <person name="Eickbush T."/>
            <person name="Evans J.D."/>
            <person name="Filipski A."/>
            <person name="Findeiss S."/>
            <person name="Freyhult E."/>
            <person name="Fulton L."/>
            <person name="Fulton R."/>
            <person name="Garcia A.C."/>
            <person name="Gardiner A."/>
            <person name="Garfield D.A."/>
            <person name="Garvin B.E."/>
            <person name="Gibson G."/>
            <person name="Gilbert D."/>
            <person name="Gnerre S."/>
            <person name="Godfrey J."/>
            <person name="Good R."/>
            <person name="Gotea V."/>
            <person name="Gravely B."/>
            <person name="Greenberg A.J."/>
            <person name="Griffiths-Jones S."/>
            <person name="Gross S."/>
            <person name="Guigo R."/>
            <person name="Gustafson E.A."/>
            <person name="Haerty W."/>
            <person name="Hahn M.W."/>
            <person name="Halligan D.L."/>
            <person name="Halpern A.L."/>
            <person name="Halter G.M."/>
            <person name="Han M.V."/>
            <person name="Heger A."/>
            <person name="Hillier L."/>
            <person name="Hinrichs A.S."/>
            <person name="Holmes I."/>
            <person name="Hoskins R.A."/>
            <person name="Hubisz M.J."/>
            <person name="Hultmark D."/>
            <person name="Huntley M.A."/>
            <person name="Jaffe D.B."/>
            <person name="Jagadeeshan S."/>
            <person name="Jeck W.R."/>
            <person name="Johnson J."/>
            <person name="Jones C.D."/>
            <person name="Jordan W.C."/>
            <person name="Karpen G.H."/>
            <person name="Kataoka E."/>
            <person name="Keightley P.D."/>
            <person name="Kheradpour P."/>
            <person name="Kirkness E.F."/>
            <person name="Koerich L.B."/>
            <person name="Kristiansen K."/>
            <person name="Kudrna D."/>
            <person name="Kulathinal R.J."/>
            <person name="Kumar S."/>
            <person name="Kwok R."/>
            <person name="Lander E."/>
            <person name="Langley C.H."/>
            <person name="Lapoint R."/>
            <person name="Lazzaro B.P."/>
            <person name="Lee S.J."/>
            <person name="Levesque L."/>
            <person name="Li R."/>
            <person name="Lin C.F."/>
            <person name="Lin M.F."/>
            <person name="Lindblad-Toh K."/>
            <person name="Llopart A."/>
            <person name="Long M."/>
            <person name="Low L."/>
            <person name="Lozovsky E."/>
            <person name="Lu J."/>
            <person name="Luo M."/>
            <person name="Machado C.A."/>
            <person name="Makalowski W."/>
            <person name="Marzo M."/>
            <person name="Matsuda M."/>
            <person name="Matzkin L."/>
            <person name="McAllister B."/>
            <person name="McBride C.S."/>
            <person name="McKernan B."/>
            <person name="McKernan K."/>
            <person name="Mendez-Lago M."/>
            <person name="Minx P."/>
            <person name="Mollenhauer M.U."/>
            <person name="Montooth K."/>
            <person name="Mount S.M."/>
            <person name="Mu X."/>
            <person name="Myers E."/>
            <person name="Negre B."/>
            <person name="Newfeld S."/>
            <person name="Nielsen R."/>
            <person name="Noor M.A."/>
            <person name="O'Grady P."/>
            <person name="Pachter L."/>
            <person name="Papaceit M."/>
            <person name="Parisi M.J."/>
            <person name="Parisi M."/>
            <person name="Parts L."/>
            <person name="Pedersen J.S."/>
            <person name="Pesole G."/>
            <person name="Phillippy A.M."/>
            <person name="Ponting C.P."/>
            <person name="Pop M."/>
            <person name="Porcelli D."/>
            <person name="Powell J.R."/>
            <person name="Prohaska S."/>
            <person name="Pruitt K."/>
            <person name="Puig M."/>
            <person name="Quesneville H."/>
            <person name="Ram K.R."/>
            <person name="Rand D."/>
            <person name="Rasmussen M.D."/>
            <person name="Reed L.K."/>
            <person name="Reenan R."/>
            <person name="Reily A."/>
            <person name="Remington K.A."/>
            <person name="Rieger T.T."/>
            <person name="Ritchie M.G."/>
            <person name="Robin C."/>
            <person name="Rogers Y.H."/>
            <person name="Rohde C."/>
            <person name="Rozas J."/>
            <person name="Rubenfield M.J."/>
            <person name="Ruiz A."/>
            <person name="Russo S."/>
            <person name="Salzberg S.L."/>
            <person name="Sanchez-Gracia A."/>
            <person name="Saranga D.J."/>
            <person name="Sato H."/>
            <person name="Schaeffer S.W."/>
            <person name="Schatz M.C."/>
            <person name="Schlenke T."/>
            <person name="Schwartz R."/>
            <person name="Segarra C."/>
            <person name="Singh R.S."/>
            <person name="Sirot L."/>
            <person name="Sirota M."/>
            <person name="Sisneros N.B."/>
            <person name="Smith C.D."/>
            <person name="Smith T.F."/>
            <person name="Spieth J."/>
            <person name="Stage D.E."/>
            <person name="Stark A."/>
            <person name="Stephan W."/>
            <person name="Strausberg R.L."/>
            <person name="Strempel S."/>
            <person name="Sturgill D."/>
            <person name="Sutton G."/>
            <person name="Sutton G.G."/>
            <person name="Tao W."/>
            <person name="Teichmann S."/>
            <person name="Tobari Y.N."/>
            <person name="Tomimura Y."/>
            <person name="Tsolas J.M."/>
            <person name="Valente V.L."/>
            <person name="Venter E."/>
            <person name="Venter J.C."/>
            <person name="Vicario S."/>
            <person name="Vieira F.G."/>
            <person name="Vilella A.J."/>
            <person name="Villasante A."/>
            <person name="Walenz B."/>
            <person name="Wang J."/>
            <person name="Wasserman M."/>
            <person name="Watts T."/>
            <person name="Wilson D."/>
            <person name="Wilson R.K."/>
            <person name="Wing R.A."/>
            <person name="Wolfner M.F."/>
            <person name="Wong A."/>
            <person name="Wong G.K."/>
            <person name="Wu C.I."/>
            <person name="Wu G."/>
            <person name="Yamamoto D."/>
            <person name="Yang H.P."/>
            <person name="Yang S.P."/>
            <person name="Yorke J.A."/>
            <person name="Yoshida K."/>
            <person name="Zdobnov E."/>
            <person name="Zhang P."/>
            <person name="Zhang Y."/>
            <person name="Zimin A.V."/>
            <person name="Baldwin J."/>
            <person name="Abdouelleil A."/>
            <person name="Abdulkadir J."/>
            <person name="Abebe A."/>
            <person name="Abera B."/>
            <person name="Abreu J."/>
            <person name="Acer S.C."/>
            <person name="Aftuck L."/>
            <person name="Alexander A."/>
            <person name="An P."/>
            <person name="Anderson E."/>
            <person name="Anderson S."/>
            <person name="Arachi H."/>
            <person name="Azer M."/>
            <person name="Bachantsang P."/>
            <person name="Barry A."/>
            <person name="Bayul T."/>
            <person name="Berlin A."/>
            <person name="Bessette D."/>
            <person name="Bloom T."/>
            <person name="Blye J."/>
            <person name="Boguslavskiy L."/>
            <person name="Bonnet C."/>
            <person name="Boukhgalter B."/>
            <person name="Bourzgui I."/>
            <person name="Brown A."/>
            <person name="Cahill P."/>
            <person name="Channer S."/>
            <person name="Cheshatsang Y."/>
            <person name="Chuda L."/>
            <person name="Citroen M."/>
            <person name="Collymore A."/>
            <person name="Cooke P."/>
            <person name="Costello M."/>
            <person name="D'Aco K."/>
            <person name="Daza R."/>
            <person name="De Haan G."/>
            <person name="DeGray S."/>
            <person name="DeMaso C."/>
            <person name="Dhargay N."/>
            <person name="Dooley K."/>
            <person name="Dooley E."/>
            <person name="Doricent M."/>
            <person name="Dorje P."/>
            <person name="Dorjee K."/>
            <person name="Dupes A."/>
            <person name="Elong R."/>
            <person name="Falk J."/>
            <person name="Farina A."/>
            <person name="Faro S."/>
            <person name="Ferguson D."/>
            <person name="Fisher S."/>
            <person name="Foley C.D."/>
            <person name="Franke A."/>
            <person name="Friedrich D."/>
            <person name="Gadbois L."/>
            <person name="Gearin G."/>
            <person name="Gearin C.R."/>
            <person name="Giannoukos G."/>
            <person name="Goode T."/>
            <person name="Graham J."/>
            <person name="Grandbois E."/>
            <person name="Grewal S."/>
            <person name="Gyaltsen K."/>
            <person name="Hafez N."/>
            <person name="Hagos B."/>
            <person name="Hall J."/>
            <person name="Henson C."/>
            <person name="Hollinger A."/>
            <person name="Honan T."/>
            <person name="Huard M.D."/>
            <person name="Hughes L."/>
            <person name="Hurhula B."/>
            <person name="Husby M.E."/>
            <person name="Kamat A."/>
            <person name="Kanga B."/>
            <person name="Kashin S."/>
            <person name="Khazanovich D."/>
            <person name="Kisner P."/>
            <person name="Lance K."/>
            <person name="Lara M."/>
            <person name="Lee W."/>
            <person name="Lennon N."/>
            <person name="Letendre F."/>
            <person name="LeVine R."/>
            <person name="Lipovsky A."/>
            <person name="Liu X."/>
            <person name="Liu J."/>
            <person name="Liu S."/>
            <person name="Lokyitsang T."/>
            <person name="Lokyitsang Y."/>
            <person name="Lubonja R."/>
            <person name="Lui A."/>
            <person name="MacDonald P."/>
            <person name="Magnisalis V."/>
            <person name="Maru K."/>
            <person name="Matthews C."/>
            <person name="McCusker W."/>
            <person name="McDonough S."/>
            <person name="Mehta T."/>
            <person name="Meldrim J."/>
            <person name="Meneus L."/>
            <person name="Mihai O."/>
            <person name="Mihalev A."/>
            <person name="Mihova T."/>
            <person name="Mittelman R."/>
            <person name="Mlenga V."/>
            <person name="Montmayeur A."/>
            <person name="Mulrain L."/>
            <person name="Navidi A."/>
            <person name="Naylor J."/>
            <person name="Negash T."/>
            <person name="Nguyen T."/>
            <person name="Nguyen N."/>
            <person name="Nicol R."/>
            <person name="Norbu C."/>
            <person name="Norbu N."/>
            <person name="Novod N."/>
            <person name="O'Neill B."/>
            <person name="Osman S."/>
            <person name="Markiewicz E."/>
            <person name="Oyono O.L."/>
            <person name="Patti C."/>
            <person name="Phunkhang P."/>
            <person name="Pierre F."/>
            <person name="Priest M."/>
            <person name="Raghuraman S."/>
            <person name="Rege F."/>
            <person name="Reyes R."/>
            <person name="Rise C."/>
            <person name="Rogov P."/>
            <person name="Ross K."/>
            <person name="Ryan E."/>
            <person name="Settipalli S."/>
            <person name="Shea T."/>
            <person name="Sherpa N."/>
            <person name="Shi L."/>
            <person name="Shih D."/>
            <person name="Sparrow T."/>
            <person name="Spaulding J."/>
            <person name="Stalker J."/>
            <person name="Stange-Thomann N."/>
            <person name="Stavropoulos S."/>
            <person name="Stone C."/>
            <person name="Strader C."/>
            <person name="Tesfaye S."/>
            <person name="Thomson T."/>
            <person name="Thoulutsang Y."/>
            <person name="Thoulutsang D."/>
            <person name="Topham K."/>
            <person name="Topping I."/>
            <person name="Tsamla T."/>
            <person name="Vassiliev H."/>
            <person name="Vo A."/>
            <person name="Wangchuk T."/>
            <person name="Wangdi T."/>
            <person name="Weiand M."/>
            <person name="Wilkinson J."/>
            <person name="Wilson A."/>
            <person name="Yadav S."/>
            <person name="Young G."/>
            <person name="Yu Q."/>
            <person name="Zembek L."/>
            <person name="Zhong D."/>
            <person name="Zimmer A."/>
            <person name="Zwirko Z."/>
            <person name="Jaffe D.B."/>
            <person name="Alvarez P."/>
            <person name="Brockman W."/>
            <person name="Butler J."/>
            <person name="Chin C."/>
            <person name="Gnerre S."/>
            <person name="Grabherr M."/>
            <person name="Kleber M."/>
            <person name="Mauceli E."/>
            <person name="MacCallum I."/>
        </authorList>
    </citation>
    <scope>NUCLEOTIDE SEQUENCE [LARGE SCALE GENOMIC DNA]</scope>
    <source>
        <strain evidence="5">Tucson 14024-0371.13</strain>
    </source>
</reference>
<feature type="domain" description="Deltamethrin resistance protein prag01" evidence="3">
    <location>
        <begin position="81"/>
        <end position="132"/>
    </location>
</feature>
<feature type="compositionally biased region" description="Basic and acidic residues" evidence="1">
    <location>
        <begin position="147"/>
        <end position="167"/>
    </location>
</feature>
<dbReference type="FunCoup" id="B3MIH0">
    <property type="interactions" value="12"/>
</dbReference>
<dbReference type="EMBL" id="CH902619">
    <property type="protein sequence ID" value="EDV37018.1"/>
    <property type="molecule type" value="Genomic_DNA"/>
</dbReference>
<feature type="transmembrane region" description="Helical" evidence="2">
    <location>
        <begin position="101"/>
        <end position="129"/>
    </location>
</feature>
<dbReference type="OMA" id="FGQMLIH"/>
<feature type="region of interest" description="Disordered" evidence="1">
    <location>
        <begin position="145"/>
        <end position="167"/>
    </location>
</feature>
<name>B3MIH0_DROAN</name>
<dbReference type="STRING" id="7217.B3MIH0"/>
<feature type="region of interest" description="Disordered" evidence="1">
    <location>
        <begin position="28"/>
        <end position="75"/>
    </location>
</feature>
<dbReference type="GeneID" id="6494513"/>
<gene>
    <name evidence="4" type="primary">Dana\GF11649</name>
    <name evidence="4" type="synonym">dana_GLEANR_11690</name>
    <name evidence="4" type="ORF">GF11649</name>
</gene>
<keyword evidence="2" id="KW-0812">Transmembrane</keyword>
<protein>
    <recommendedName>
        <fullName evidence="3">Deltamethrin resistance protein prag01 domain-containing protein</fullName>
    </recommendedName>
</protein>
<dbReference type="KEGG" id="dan:6494513"/>
<feature type="compositionally biased region" description="Pro residues" evidence="1">
    <location>
        <begin position="36"/>
        <end position="58"/>
    </location>
</feature>
<evidence type="ECO:0000313" key="5">
    <source>
        <dbReference type="Proteomes" id="UP000007801"/>
    </source>
</evidence>
<dbReference type="PANTHER" id="PTHR22133:SF2">
    <property type="entry name" value="AT01821P-RELATED"/>
    <property type="match status" value="1"/>
</dbReference>
<evidence type="ECO:0000259" key="3">
    <source>
        <dbReference type="Pfam" id="PF16020"/>
    </source>
</evidence>
<dbReference type="PhylomeDB" id="B3MIH0"/>
<sequence length="307" mass="36002">MSRFLFAATERIQKGLRAGKMLIHNTVRQQMAAKKPTPPSPKKPPTAPPPKSSNPPKCPGGDQKPRKPGYFPSGGQHAVFNDCPVPEGDFMKAWKTKNSRYNLILFSGIIAAVGTWGLALSSGILGLYWTLPEYPYTEDEKEEFEYEEQRRREEKEEREQRHQDAVEARELSIRRRKAKEAMEREVDLMQRDMEGGISDRELDELQRLAAEREAFEIWEKDEVKRLQELEKEREKIRKEKAKARAEREKEVAKKRKEQEDKWEKEEAEREKAREKARKEREKAEKEKQKEKEQKEKELEKARKAAGN</sequence>
<dbReference type="HOGENOM" id="CLU_928360_0_0_1"/>
<dbReference type="eggNOG" id="ENOG502QSSK">
    <property type="taxonomic scope" value="Eukaryota"/>
</dbReference>
<dbReference type="AlphaFoldDB" id="B3MIH0"/>